<name>A0A8S5R4P2_9CAUD</name>
<organism evidence="1">
    <name type="scientific">Myoviridae sp. ctxbQ4</name>
    <dbReference type="NCBI Taxonomy" id="2827292"/>
    <lineage>
        <taxon>Viruses</taxon>
        <taxon>Duplodnaviria</taxon>
        <taxon>Heunggongvirae</taxon>
        <taxon>Uroviricota</taxon>
        <taxon>Caudoviricetes</taxon>
    </lineage>
</organism>
<protein>
    <submittedName>
        <fullName evidence="1">Stabilization protein</fullName>
    </submittedName>
</protein>
<proteinExistence type="predicted"/>
<accession>A0A8S5R4P2</accession>
<evidence type="ECO:0000313" key="1">
    <source>
        <dbReference type="EMBL" id="DAE26415.1"/>
    </source>
</evidence>
<sequence>MKTRKNLLGSSTVYNAYYGDFRGVDFSSDHTQVSRARLAYSVNMYKDYRSGQGQCIETIPGFRRRFTAPNGKPIYGVHTFGDKVLIHAGNKLYEWDSSSHDIGVTAEDTLVPTAENTEAIGTENGVKSVYITLESYIADITKCTTPAGDILEKALAESIRTAGTYFYNAATHKLRLSYYADDEPDRLFIEYKTDPSATELSPEDGDAEIAPIPTLTASFTMTPTTEFAETYKLDDVGEIISLTVTPDPTGDYPPLKWNWNFRSKMLTLDFTDPEPEEAPMLMAVAAENSVYTVTYTYKRRQSGILDLSKETITDKVMPSGVVTRRYEVKLPETVSGTPAFYMGNTLIPTEKYAYSEETRIFSCPADSYFSGKKLKAEYIPCRPASLYAFGGMHEQRSVSFICANRLYILDGKNYFIYDGEKLENALTTAYIPTTYINAIPAGDNADIGTEYEARNLLSPFFKQTFIGDGTTKTFILNYRMLDEIAEVRVNGEKVTAKLDTAGSSYGYDADILAGSITFTTAPAASSEVEVTMRKKTEKVSGIENADADTGAFTVISGCTIATVYDNRVFLSGNPRYPNHIFWSGINSTGYSDPTYFGELNYIQDGVGLSPVTGMIPLADALMVLKNDDRQDGSVYYHTPTETGKDLLPKTYPSTKGLNGVGCLGACVNFLDDPVFVSKMGLEAIGQLSVRYERALEHRSSLVDAKLINLDLAKASLEVWNGYLMLLCDGKIFMADSRGRYTNDSSGNMQYEWYYLEDIAVYEGQTTEYIFSSSLGDLAGKQIYFAVCPMCGMDAEPEIPISLQIADKVYNELLHEYDDKCGLPVTDSGYWIYDNALMYYYENGNKVYFRANVALSDDMPQCIGGGDHPSAYTVYLCETHGNKTGGTQKKATVLKTVGDNLFFGTENGVLCSFNFDKRDEDGEIAPKYYSFDGRTILCGCATKMDCCDIPHLTKNTVKKSTVIKTKAMARSAAKVKVRTNKKPYNQIARINSARFAFDDMDFSDFTFETMDKSLYSVKEKEKKWVEKQYYIYSDEYCKPFSLYYISYRYTVAGRYKE</sequence>
<dbReference type="EMBL" id="BK015817">
    <property type="protein sequence ID" value="DAE26415.1"/>
    <property type="molecule type" value="Genomic_DNA"/>
</dbReference>
<reference evidence="1" key="1">
    <citation type="journal article" date="2021" name="Proc. Natl. Acad. Sci. U.S.A.">
        <title>A Catalog of Tens of Thousands of Viruses from Human Metagenomes Reveals Hidden Associations with Chronic Diseases.</title>
        <authorList>
            <person name="Tisza M.J."/>
            <person name="Buck C.B."/>
        </authorList>
    </citation>
    <scope>NUCLEOTIDE SEQUENCE</scope>
    <source>
        <strain evidence="1">CtxbQ4</strain>
    </source>
</reference>